<reference evidence="2" key="1">
    <citation type="journal article" date="2015" name="Nature">
        <title>Complex archaea that bridge the gap between prokaryotes and eukaryotes.</title>
        <authorList>
            <person name="Spang A."/>
            <person name="Saw J.H."/>
            <person name="Jorgensen S.L."/>
            <person name="Zaremba-Niedzwiedzka K."/>
            <person name="Martijn J."/>
            <person name="Lind A.E."/>
            <person name="van Eijk R."/>
            <person name="Schleper C."/>
            <person name="Guy L."/>
            <person name="Ettema T.J."/>
        </authorList>
    </citation>
    <scope>NUCLEOTIDE SEQUENCE</scope>
</reference>
<feature type="region of interest" description="Disordered" evidence="1">
    <location>
        <begin position="55"/>
        <end position="77"/>
    </location>
</feature>
<proteinExistence type="predicted"/>
<protein>
    <submittedName>
        <fullName evidence="2">Uncharacterized protein</fullName>
    </submittedName>
</protein>
<evidence type="ECO:0000313" key="2">
    <source>
        <dbReference type="EMBL" id="KKN66914.1"/>
    </source>
</evidence>
<feature type="compositionally biased region" description="Basic and acidic residues" evidence="1">
    <location>
        <begin position="64"/>
        <end position="77"/>
    </location>
</feature>
<dbReference type="AlphaFoldDB" id="A0A0F9SIN2"/>
<accession>A0A0F9SIN2</accession>
<gene>
    <name evidence="2" type="ORF">LCGC14_0466890</name>
</gene>
<sequence length="77" mass="8463">MLPGEAPFWARGIYGEGQGQANVGMSGSAGQRAMTQEEMLELILQMRRGAILFSKHPSMPGFTEAEKKELRKPMPTP</sequence>
<name>A0A0F9SIN2_9ZZZZ</name>
<comment type="caution">
    <text evidence="2">The sequence shown here is derived from an EMBL/GenBank/DDBJ whole genome shotgun (WGS) entry which is preliminary data.</text>
</comment>
<evidence type="ECO:0000256" key="1">
    <source>
        <dbReference type="SAM" id="MobiDB-lite"/>
    </source>
</evidence>
<organism evidence="2">
    <name type="scientific">marine sediment metagenome</name>
    <dbReference type="NCBI Taxonomy" id="412755"/>
    <lineage>
        <taxon>unclassified sequences</taxon>
        <taxon>metagenomes</taxon>
        <taxon>ecological metagenomes</taxon>
    </lineage>
</organism>
<dbReference type="EMBL" id="LAZR01000487">
    <property type="protein sequence ID" value="KKN66914.1"/>
    <property type="molecule type" value="Genomic_DNA"/>
</dbReference>